<proteinExistence type="predicted"/>
<evidence type="ECO:0000313" key="3">
    <source>
        <dbReference type="EMBL" id="MBR0680674.1"/>
    </source>
</evidence>
<accession>A0A9X9XAD8</accession>
<dbReference type="RefSeq" id="WP_211846203.1">
    <property type="nucleotide sequence ID" value="NZ_JAAEDL010000007.1"/>
</dbReference>
<keyword evidence="1" id="KW-0880">Kelch repeat</keyword>
<sequence length="371" mass="39840">MRRRVLVGAGLGIAGVAAPARAQHHGAHHGANIPAEQMSALRGPNPQALTPEQLAQRVVDSPAPAGPPGRWVSRAPLPLPRSEMAWATSWNGRMHVIGGYATGQVDKPYHHVYDPDADRWTAAAPLPRGANHVGVVADAGRIYALGGFTEQNRAADNLAFVYIVAEDKWERIAPMPRPRAAGAVAAVEGKIYHIGGATDPAAERASIAWNEVYDPQADRWSLRRPLPAARDHAGVAVWEGRIHVVGGRFNTFENNTGLHHVYDPASDTWRLRAPIPTPRSGHGMVLLRGRMWCFGGEERLYDARNRPIDRVIGSLESYDPATDSWQSHAPMPTPRHGLGAALVGEWISVAGGGPIVGGGIQTAVHEAFTPG</sequence>
<reference evidence="3" key="1">
    <citation type="submission" date="2020-01" db="EMBL/GenBank/DDBJ databases">
        <authorList>
            <person name="Rat A."/>
        </authorList>
    </citation>
    <scope>NUCLEOTIDE SEQUENCE</scope>
    <source>
        <strain evidence="3">LMG 31228</strain>
    </source>
</reference>
<dbReference type="SMART" id="SM00612">
    <property type="entry name" value="Kelch"/>
    <property type="match status" value="5"/>
</dbReference>
<dbReference type="InterPro" id="IPR006652">
    <property type="entry name" value="Kelch_1"/>
</dbReference>
<dbReference type="Proteomes" id="UP001138709">
    <property type="component" value="Unassembled WGS sequence"/>
</dbReference>
<keyword evidence="4" id="KW-1185">Reference proteome</keyword>
<dbReference type="PANTHER" id="PTHR45632">
    <property type="entry name" value="LD33804P"/>
    <property type="match status" value="1"/>
</dbReference>
<name>A0A9X9XAD8_9PROT</name>
<gene>
    <name evidence="3" type="ORF">GXW74_09255</name>
</gene>
<dbReference type="EMBL" id="JAAEDL010000007">
    <property type="protein sequence ID" value="MBR0680674.1"/>
    <property type="molecule type" value="Genomic_DNA"/>
</dbReference>
<evidence type="ECO:0000313" key="4">
    <source>
        <dbReference type="Proteomes" id="UP001138709"/>
    </source>
</evidence>
<dbReference type="Pfam" id="PF24681">
    <property type="entry name" value="Kelch_KLHDC2_KLHL20_DRC7"/>
    <property type="match status" value="1"/>
</dbReference>
<evidence type="ECO:0000256" key="2">
    <source>
        <dbReference type="ARBA" id="ARBA00022737"/>
    </source>
</evidence>
<dbReference type="InterPro" id="IPR015915">
    <property type="entry name" value="Kelch-typ_b-propeller"/>
</dbReference>
<comment type="caution">
    <text evidence="3">The sequence shown here is derived from an EMBL/GenBank/DDBJ whole genome shotgun (WGS) entry which is preliminary data.</text>
</comment>
<organism evidence="3 4">
    <name type="scientific">Neoroseomonas eburnea</name>
    <dbReference type="NCBI Taxonomy" id="1346889"/>
    <lineage>
        <taxon>Bacteria</taxon>
        <taxon>Pseudomonadati</taxon>
        <taxon>Pseudomonadota</taxon>
        <taxon>Alphaproteobacteria</taxon>
        <taxon>Acetobacterales</taxon>
        <taxon>Acetobacteraceae</taxon>
        <taxon>Neoroseomonas</taxon>
    </lineage>
</organism>
<keyword evidence="2" id="KW-0677">Repeat</keyword>
<dbReference type="PANTHER" id="PTHR45632:SF3">
    <property type="entry name" value="KELCH-LIKE PROTEIN 32"/>
    <property type="match status" value="1"/>
</dbReference>
<reference evidence="3" key="2">
    <citation type="journal article" date="2021" name="Syst. Appl. Microbiol.">
        <title>Roseomonas hellenica sp. nov., isolated from roots of wild-growing Alkanna tinctoria.</title>
        <authorList>
            <person name="Rat A."/>
            <person name="Naranjo H.D."/>
            <person name="Lebbe L."/>
            <person name="Cnockaert M."/>
            <person name="Krigas N."/>
            <person name="Grigoriadou K."/>
            <person name="Maloupa E."/>
            <person name="Willems A."/>
        </authorList>
    </citation>
    <scope>NUCLEOTIDE SEQUENCE</scope>
    <source>
        <strain evidence="3">LMG 31228</strain>
    </source>
</reference>
<evidence type="ECO:0000256" key="1">
    <source>
        <dbReference type="ARBA" id="ARBA00022441"/>
    </source>
</evidence>
<protein>
    <submittedName>
        <fullName evidence="3">Galactose oxidase</fullName>
    </submittedName>
</protein>
<dbReference type="Gene3D" id="2.120.10.80">
    <property type="entry name" value="Kelch-type beta propeller"/>
    <property type="match status" value="2"/>
</dbReference>
<dbReference type="SUPFAM" id="SSF117281">
    <property type="entry name" value="Kelch motif"/>
    <property type="match status" value="1"/>
</dbReference>
<dbReference type="AlphaFoldDB" id="A0A9X9XAD8"/>